<keyword evidence="3" id="KW-1185">Reference proteome</keyword>
<sequence length="96" mass="10916">MRDEYRKMITETLSFVPSSREECTTPGCNHDHCSYDPQTQTYYRNVPKGLEDDDLKIFLLANIHKELASVKKMVTFFTVLAAIAVASTVLSLILML</sequence>
<accession>A0A926HQW0</accession>
<evidence type="ECO:0000256" key="1">
    <source>
        <dbReference type="SAM" id="Phobius"/>
    </source>
</evidence>
<evidence type="ECO:0000313" key="2">
    <source>
        <dbReference type="EMBL" id="MBC8532160.1"/>
    </source>
</evidence>
<keyword evidence="1" id="KW-0812">Transmembrane</keyword>
<dbReference type="RefSeq" id="WP_249317276.1">
    <property type="nucleotide sequence ID" value="NZ_JACRSR010000005.1"/>
</dbReference>
<dbReference type="EMBL" id="JACRSR010000005">
    <property type="protein sequence ID" value="MBC8532160.1"/>
    <property type="molecule type" value="Genomic_DNA"/>
</dbReference>
<evidence type="ECO:0000313" key="3">
    <source>
        <dbReference type="Proteomes" id="UP000623172"/>
    </source>
</evidence>
<gene>
    <name evidence="2" type="ORF">H8696_09905</name>
</gene>
<name>A0A926HQW0_9FIRM</name>
<dbReference type="AlphaFoldDB" id="A0A926HQW0"/>
<reference evidence="2" key="1">
    <citation type="submission" date="2020-08" db="EMBL/GenBank/DDBJ databases">
        <title>Genome public.</title>
        <authorList>
            <person name="Liu C."/>
            <person name="Sun Q."/>
        </authorList>
    </citation>
    <scope>NUCLEOTIDE SEQUENCE</scope>
    <source>
        <strain evidence="2">NSJ-53</strain>
    </source>
</reference>
<keyword evidence="1" id="KW-0472">Membrane</keyword>
<organism evidence="2 3">
    <name type="scientific">Gehongia tenuis</name>
    <dbReference type="NCBI Taxonomy" id="2763655"/>
    <lineage>
        <taxon>Bacteria</taxon>
        <taxon>Bacillati</taxon>
        <taxon>Bacillota</taxon>
        <taxon>Clostridia</taxon>
        <taxon>Christensenellales</taxon>
        <taxon>Christensenellaceae</taxon>
        <taxon>Gehongia</taxon>
    </lineage>
</organism>
<proteinExistence type="predicted"/>
<keyword evidence="1" id="KW-1133">Transmembrane helix</keyword>
<comment type="caution">
    <text evidence="2">The sequence shown here is derived from an EMBL/GenBank/DDBJ whole genome shotgun (WGS) entry which is preliminary data.</text>
</comment>
<dbReference type="Proteomes" id="UP000623172">
    <property type="component" value="Unassembled WGS sequence"/>
</dbReference>
<feature type="transmembrane region" description="Helical" evidence="1">
    <location>
        <begin position="74"/>
        <end position="95"/>
    </location>
</feature>
<protein>
    <submittedName>
        <fullName evidence="2">Uncharacterized protein</fullName>
    </submittedName>
</protein>